<evidence type="ECO:0000313" key="2">
    <source>
        <dbReference type="Proteomes" id="UP000692954"/>
    </source>
</evidence>
<organism evidence="1 2">
    <name type="scientific">Paramecium sonneborni</name>
    <dbReference type="NCBI Taxonomy" id="65129"/>
    <lineage>
        <taxon>Eukaryota</taxon>
        <taxon>Sar</taxon>
        <taxon>Alveolata</taxon>
        <taxon>Ciliophora</taxon>
        <taxon>Intramacronucleata</taxon>
        <taxon>Oligohymenophorea</taxon>
        <taxon>Peniculida</taxon>
        <taxon>Parameciidae</taxon>
        <taxon>Paramecium</taxon>
    </lineage>
</organism>
<accession>A0A8S1QPC6</accession>
<reference evidence="1" key="1">
    <citation type="submission" date="2021-01" db="EMBL/GenBank/DDBJ databases">
        <authorList>
            <consortium name="Genoscope - CEA"/>
            <person name="William W."/>
        </authorList>
    </citation>
    <scope>NUCLEOTIDE SEQUENCE</scope>
</reference>
<dbReference type="AlphaFoldDB" id="A0A8S1QPC6"/>
<dbReference type="PANTHER" id="PTHR33706:SF1">
    <property type="entry name" value="TPR REPEAT PROTEIN"/>
    <property type="match status" value="1"/>
</dbReference>
<proteinExistence type="predicted"/>
<sequence length="894" mass="104742">MGITCSNNQIIIINEIENTQKPEPRFCNNNQQNTPLEFQCYAWNRKQQKLIQKKFTVHFTQENQIKYLIDGYFLRIEQIYDFTERPEVLTNFYCIKYLEWDGKYGENLKKNGKWTVNCKGKNLITLGGYYSTEGLKQGLWTEIIKNYSEQAQIYEVGEYFNNLRIGKWTFVDENKQIGCGRYNEYGQKIGKWINLDERYSKINQVLHVGEYKNGKKVGRWDIFFRKDIDQSFLQIGGGLYHYNNQESSIKVGNWIELSESYYCYSQITYNGLYKNNIKISQWDTYNSQKKIGGGSYTEQAEGSSFKVGNWIEIDECYKNKLLVIYPYHGYYQNGQKVGRWEIIDSRYERDINRGGGSYQIIEGMGSIKTGRWVELLQVDSDYQEFTCEGEYKNGYKVGRWDIFLQNNLIGGGQYLEVESIRSVKTGKWIELHDDSRSYDIITYDGEYKEGIKVGKWDIIFNRELIGGGLYDQVDGISSLKNGKWIEWKKNYSCVTYNGEYQKGIKVGLLQLLKKQNNKFSLIGCANYDSKGIKIYKQDINSNIINMGEFINRIKIGRWNTFYKQYQHNDLQLIGGGSYNQMEGIQSIKIGNWVELWDGFYSESQVILSGQYENGKKVDRWNILYRPDEDQKFQMIGGGQYKNQIKKSSSVKIGEWIELSDVFYNGAQVIYHGCYKNGNKVGKWNSLYRKDCQEAFELIGGGLYKDEKNSSFKIGNWIELSSGFYCLSQVTYVGNYINGKKVGRWEIWFRDRETKVNEQIGGGFYLDQGSSSIKTGNWIELSDEFYCLSQVTYAGDYKNGIKVGRWDIWFRHQETKKNEQIGREFYNDQVKDDSRKNGIWTQLISNFGNGTGLKQIIYNGAYKNDKKVGIWEERERNKYQMDQGFIKIKEIIYDY</sequence>
<evidence type="ECO:0000313" key="1">
    <source>
        <dbReference type="EMBL" id="CAD8116417.1"/>
    </source>
</evidence>
<dbReference type="PANTHER" id="PTHR33706">
    <property type="entry name" value="MORN VARIANT REPEAT PROTEIN"/>
    <property type="match status" value="1"/>
</dbReference>
<dbReference type="OrthoDB" id="298777at2759"/>
<gene>
    <name evidence="1" type="ORF">PSON_ATCC_30995.1.T1110014</name>
</gene>
<keyword evidence="2" id="KW-1185">Reference proteome</keyword>
<comment type="caution">
    <text evidence="1">The sequence shown here is derived from an EMBL/GenBank/DDBJ whole genome shotgun (WGS) entry which is preliminary data.</text>
</comment>
<dbReference type="EMBL" id="CAJJDN010000111">
    <property type="protein sequence ID" value="CAD8116417.1"/>
    <property type="molecule type" value="Genomic_DNA"/>
</dbReference>
<dbReference type="Proteomes" id="UP000692954">
    <property type="component" value="Unassembled WGS sequence"/>
</dbReference>
<name>A0A8S1QPC6_9CILI</name>
<protein>
    <submittedName>
        <fullName evidence="1">Uncharacterized protein</fullName>
    </submittedName>
</protein>